<gene>
    <name evidence="1" type="ORF">CSOL1703_00010253</name>
</gene>
<keyword evidence="2" id="KW-1185">Reference proteome</keyword>
<comment type="caution">
    <text evidence="1">The sequence shown here is derived from an EMBL/GenBank/DDBJ whole genome shotgun (WGS) entry which is preliminary data.</text>
</comment>
<accession>A0A9N9YYZ3</accession>
<proteinExistence type="predicted"/>
<sequence length="93" mass="9933">MTSLSYVEPKGMYMRHAVDINNRCSGFAHAVHGAAQKKQGQPAKARNALANQLINQPATPVKQSERLCSVSCCPSFCANLDLSVDLSFGAIAP</sequence>
<dbReference type="Proteomes" id="UP000775872">
    <property type="component" value="Unassembled WGS sequence"/>
</dbReference>
<dbReference type="AlphaFoldDB" id="A0A9N9YYZ3"/>
<evidence type="ECO:0000313" key="2">
    <source>
        <dbReference type="Proteomes" id="UP000775872"/>
    </source>
</evidence>
<organism evidence="1 2">
    <name type="scientific">Clonostachys solani</name>
    <dbReference type="NCBI Taxonomy" id="160281"/>
    <lineage>
        <taxon>Eukaryota</taxon>
        <taxon>Fungi</taxon>
        <taxon>Dikarya</taxon>
        <taxon>Ascomycota</taxon>
        <taxon>Pezizomycotina</taxon>
        <taxon>Sordariomycetes</taxon>
        <taxon>Hypocreomycetidae</taxon>
        <taxon>Hypocreales</taxon>
        <taxon>Bionectriaceae</taxon>
        <taxon>Clonostachys</taxon>
    </lineage>
</organism>
<dbReference type="EMBL" id="CABFOC020000007">
    <property type="protein sequence ID" value="CAH0044517.1"/>
    <property type="molecule type" value="Genomic_DNA"/>
</dbReference>
<protein>
    <submittedName>
        <fullName evidence="1">Uncharacterized protein</fullName>
    </submittedName>
</protein>
<reference evidence="2" key="1">
    <citation type="submission" date="2019-06" db="EMBL/GenBank/DDBJ databases">
        <authorList>
            <person name="Broberg M."/>
        </authorList>
    </citation>
    <scope>NUCLEOTIDE SEQUENCE [LARGE SCALE GENOMIC DNA]</scope>
</reference>
<name>A0A9N9YYZ3_9HYPO</name>
<evidence type="ECO:0000313" key="1">
    <source>
        <dbReference type="EMBL" id="CAH0044517.1"/>
    </source>
</evidence>
<reference evidence="1 2" key="2">
    <citation type="submission" date="2021-10" db="EMBL/GenBank/DDBJ databases">
        <authorList>
            <person name="Piombo E."/>
        </authorList>
    </citation>
    <scope>NUCLEOTIDE SEQUENCE [LARGE SCALE GENOMIC DNA]</scope>
</reference>